<gene>
    <name evidence="1" type="ORF">I542_0447</name>
</gene>
<sequence length="73" mass="8265">MSIREQLAEAAKPKQRCTCCAWVATQSADDRKAIEEWVAEGKSIEALVRVLRNEGLPVGPVQFRRHVRECVRS</sequence>
<dbReference type="EMBL" id="JAOH01000002">
    <property type="protein sequence ID" value="EUA60316.1"/>
    <property type="molecule type" value="Genomic_DNA"/>
</dbReference>
<protein>
    <recommendedName>
        <fullName evidence="3">Bacteriophage protein</fullName>
    </recommendedName>
</protein>
<dbReference type="AlphaFoldDB" id="A0A829QDQ6"/>
<dbReference type="Proteomes" id="UP000021210">
    <property type="component" value="Unassembled WGS sequence"/>
</dbReference>
<name>A0A829QDQ6_9MYCO</name>
<evidence type="ECO:0000313" key="2">
    <source>
        <dbReference type="Proteomes" id="UP000021210"/>
    </source>
</evidence>
<accession>A0A829QDQ6</accession>
<evidence type="ECO:0008006" key="3">
    <source>
        <dbReference type="Google" id="ProtNLM"/>
    </source>
</evidence>
<evidence type="ECO:0000313" key="1">
    <source>
        <dbReference type="EMBL" id="EUA60316.1"/>
    </source>
</evidence>
<organism evidence="1 2">
    <name type="scientific">Mycobacteroides abscessus 1948</name>
    <dbReference type="NCBI Taxonomy" id="1299323"/>
    <lineage>
        <taxon>Bacteria</taxon>
        <taxon>Bacillati</taxon>
        <taxon>Actinomycetota</taxon>
        <taxon>Actinomycetes</taxon>
        <taxon>Mycobacteriales</taxon>
        <taxon>Mycobacteriaceae</taxon>
        <taxon>Mycobacteroides</taxon>
        <taxon>Mycobacteroides abscessus</taxon>
    </lineage>
</organism>
<reference evidence="1 2" key="1">
    <citation type="submission" date="2013-12" db="EMBL/GenBank/DDBJ databases">
        <authorList>
            <person name="Zelazny A."/>
            <person name="Olivier K."/>
            <person name="Holland S."/>
            <person name="Lenaerts A."/>
            <person name="Ordway D."/>
            <person name="DeGroote M.A."/>
            <person name="Parker T."/>
            <person name="Sizemore C."/>
            <person name="Tallon L.J."/>
            <person name="Sadzewicz L.K."/>
            <person name="Sengamalay N."/>
            <person name="Fraser C.M."/>
            <person name="Hine E."/>
            <person name="Shefchek K.A."/>
            <person name="Das S.P."/>
            <person name="Tettelin H."/>
        </authorList>
    </citation>
    <scope>NUCLEOTIDE SEQUENCE [LARGE SCALE GENOMIC DNA]</scope>
    <source>
        <strain evidence="1 2">1948</strain>
    </source>
</reference>
<comment type="caution">
    <text evidence="1">The sequence shown here is derived from an EMBL/GenBank/DDBJ whole genome shotgun (WGS) entry which is preliminary data.</text>
</comment>
<proteinExistence type="predicted"/>